<gene>
    <name evidence="1" type="ORF">D8M05_19635</name>
</gene>
<evidence type="ECO:0000313" key="2">
    <source>
        <dbReference type="Proteomes" id="UP000281813"/>
    </source>
</evidence>
<name>A0A494YRB5_9BACI</name>
<accession>A0A494YRB5</accession>
<evidence type="ECO:0000313" key="1">
    <source>
        <dbReference type="EMBL" id="RKQ11641.1"/>
    </source>
</evidence>
<keyword evidence="2" id="KW-1185">Reference proteome</keyword>
<reference evidence="1 2" key="1">
    <citation type="journal article" date="2015" name="Antonie Van Leeuwenhoek">
        <title>Oceanobacillus bengalensis sp. nov., a bacterium isolated from seawater of the Bay of Bengal.</title>
        <authorList>
            <person name="Yongchang O."/>
            <person name="Xiang W."/>
            <person name="Wang G."/>
        </authorList>
    </citation>
    <scope>NUCLEOTIDE SEQUENCE [LARGE SCALE GENOMIC DNA]</scope>
    <source>
        <strain evidence="1 2">MCCC 1K00260</strain>
    </source>
</reference>
<dbReference type="EMBL" id="RBZO01000058">
    <property type="protein sequence ID" value="RKQ11641.1"/>
    <property type="molecule type" value="Genomic_DNA"/>
</dbReference>
<dbReference type="RefSeq" id="WP_121134763.1">
    <property type="nucleotide sequence ID" value="NZ_JBHUFK010000063.1"/>
</dbReference>
<dbReference type="AlphaFoldDB" id="A0A494YRB5"/>
<comment type="caution">
    <text evidence="1">The sequence shown here is derived from an EMBL/GenBank/DDBJ whole genome shotgun (WGS) entry which is preliminary data.</text>
</comment>
<proteinExistence type="predicted"/>
<dbReference type="OrthoDB" id="2955084at2"/>
<organism evidence="1 2">
    <name type="scientific">Oceanobacillus bengalensis</name>
    <dbReference type="NCBI Taxonomy" id="1435466"/>
    <lineage>
        <taxon>Bacteria</taxon>
        <taxon>Bacillati</taxon>
        <taxon>Bacillota</taxon>
        <taxon>Bacilli</taxon>
        <taxon>Bacillales</taxon>
        <taxon>Bacillaceae</taxon>
        <taxon>Oceanobacillus</taxon>
    </lineage>
</organism>
<dbReference type="Proteomes" id="UP000281813">
    <property type="component" value="Unassembled WGS sequence"/>
</dbReference>
<protein>
    <submittedName>
        <fullName evidence="1">Uncharacterized protein</fullName>
    </submittedName>
</protein>
<sequence length="279" mass="33169">MKKEKRSFKERYSNNWICTLKQVEELKEALLSKTTEEVKFWSDGTWASRKQNEFRNDNEDPLFILTKDKIRFINQDTVDNSLYSIYHLIFGLEHPLCDLDIQEYLLERKSTDTKSFLQKDLFGQNSHSYNFAFTYGNLDFNCVIEWEKSSRSLRIILDDGTIGIADGIRYIINYLFDLSDEISDECRAFTLFCKEIRKFETFYCSSMNESMYQTTTPTEVLMLQSEMALFGNYIKVADLMNHFQLDISIAKRTDQEKYVDFNHLFDYYHDLYGYMVSVK</sequence>